<dbReference type="EMBL" id="AP024238">
    <property type="protein sequence ID" value="BCO29009.1"/>
    <property type="molecule type" value="Genomic_DNA"/>
</dbReference>
<comment type="subcellular location">
    <subcellularLocation>
        <location evidence="1">Cell outer membrane</location>
        <topology evidence="1">Multi-pass membrane protein</topology>
    </subcellularLocation>
</comment>
<dbReference type="SUPFAM" id="SSF56935">
    <property type="entry name" value="Porins"/>
    <property type="match status" value="1"/>
</dbReference>
<evidence type="ECO:0000313" key="13">
    <source>
        <dbReference type="EMBL" id="BCO29009.1"/>
    </source>
</evidence>
<gene>
    <name evidence="13" type="ORF">MIZ03_3919</name>
</gene>
<accession>A0ABN6DAI0</accession>
<evidence type="ECO:0000256" key="5">
    <source>
        <dbReference type="ARBA" id="ARBA00022692"/>
    </source>
</evidence>
<dbReference type="Proteomes" id="UP000824366">
    <property type="component" value="Chromosome"/>
</dbReference>
<dbReference type="CDD" id="cd00342">
    <property type="entry name" value="gram_neg_porins"/>
    <property type="match status" value="1"/>
</dbReference>
<dbReference type="InterPro" id="IPR033900">
    <property type="entry name" value="Gram_neg_porin_domain"/>
</dbReference>
<dbReference type="PANTHER" id="PTHR34501">
    <property type="entry name" value="PROTEIN YDDL-RELATED"/>
    <property type="match status" value="1"/>
</dbReference>
<evidence type="ECO:0000256" key="9">
    <source>
        <dbReference type="ARBA" id="ARBA00023136"/>
    </source>
</evidence>
<evidence type="ECO:0000256" key="3">
    <source>
        <dbReference type="ARBA" id="ARBA00022448"/>
    </source>
</evidence>
<sequence>MKKSLIALAVLAASGAAMAQSSVTLYGLVDTFYANVSTDNGAGVTTSTNVLNSGAVNGSRWGLKGSEDLGGGLKANFQLESGFNNDTGAAAQGGLLFGRAAWVGFSGGFGAVSVGRIATPYYDVEGAQDAVFNSALSPEGLTFRSSTAGNAGSIGSAATTRSNNTIKYVAPAMSGFGAALSYSLDEKVYAAAAAGATPAVAAGRAVTSLNLTYAGGPVAVSFAYQNEAAYNGGSFTGVAVPATYGDINFTRLQGSYDFGGIVAKLGFGKAGNVGFVSGADATEYMLGVDYKASSALTLSAGYANSSDNTTLSGVADQTRKGFGLGAAYSLSKRTFLYGGYNTMTSAKTATPDSKVSLIAAGVQHRF</sequence>
<comment type="subunit">
    <text evidence="2">Homotrimer.</text>
</comment>
<evidence type="ECO:0000256" key="8">
    <source>
        <dbReference type="ARBA" id="ARBA00023114"/>
    </source>
</evidence>
<keyword evidence="9" id="KW-0472">Membrane</keyword>
<feature type="chain" id="PRO_5045429981" evidence="11">
    <location>
        <begin position="20"/>
        <end position="366"/>
    </location>
</feature>
<proteinExistence type="predicted"/>
<reference evidence="13 14" key="1">
    <citation type="journal article" date="2021" name="Microbiol. Spectr.">
        <title>A Single Bacterium Capable of Oxidation and Reduction of Iron at Circumneutral pH.</title>
        <authorList>
            <person name="Kato S."/>
            <person name="Ohkuma M."/>
        </authorList>
    </citation>
    <scope>NUCLEOTIDE SEQUENCE [LARGE SCALE GENOMIC DNA]</scope>
    <source>
        <strain evidence="13 14">MIZ03</strain>
    </source>
</reference>
<dbReference type="InterPro" id="IPR002299">
    <property type="entry name" value="Porin_Neis"/>
</dbReference>
<protein>
    <submittedName>
        <fullName evidence="13">Outer membrane porin protein 32</fullName>
    </submittedName>
</protein>
<keyword evidence="4" id="KW-1134">Transmembrane beta strand</keyword>
<dbReference type="InterPro" id="IPR023614">
    <property type="entry name" value="Porin_dom_sf"/>
</dbReference>
<dbReference type="Pfam" id="PF13609">
    <property type="entry name" value="Porin_4"/>
    <property type="match status" value="1"/>
</dbReference>
<keyword evidence="10" id="KW-0998">Cell outer membrane</keyword>
<evidence type="ECO:0000256" key="6">
    <source>
        <dbReference type="ARBA" id="ARBA00022729"/>
    </source>
</evidence>
<name>A0ABN6DAI0_9BURK</name>
<evidence type="ECO:0000313" key="14">
    <source>
        <dbReference type="Proteomes" id="UP000824366"/>
    </source>
</evidence>
<feature type="domain" description="Porin" evidence="12">
    <location>
        <begin position="7"/>
        <end position="344"/>
    </location>
</feature>
<evidence type="ECO:0000256" key="4">
    <source>
        <dbReference type="ARBA" id="ARBA00022452"/>
    </source>
</evidence>
<keyword evidence="8" id="KW-0626">Porin</keyword>
<feature type="signal peptide" evidence="11">
    <location>
        <begin position="1"/>
        <end position="19"/>
    </location>
</feature>
<evidence type="ECO:0000259" key="12">
    <source>
        <dbReference type="Pfam" id="PF13609"/>
    </source>
</evidence>
<keyword evidence="14" id="KW-1185">Reference proteome</keyword>
<evidence type="ECO:0000256" key="10">
    <source>
        <dbReference type="ARBA" id="ARBA00023237"/>
    </source>
</evidence>
<keyword evidence="7" id="KW-0406">Ion transport</keyword>
<dbReference type="InterPro" id="IPR050298">
    <property type="entry name" value="Gram-neg_bact_OMP"/>
</dbReference>
<dbReference type="PANTHER" id="PTHR34501:SF9">
    <property type="entry name" value="MAJOR OUTER MEMBRANE PROTEIN P.IA"/>
    <property type="match status" value="1"/>
</dbReference>
<evidence type="ECO:0000256" key="7">
    <source>
        <dbReference type="ARBA" id="ARBA00023065"/>
    </source>
</evidence>
<dbReference type="PRINTS" id="PR00184">
    <property type="entry name" value="NEISSPPORIN"/>
</dbReference>
<keyword evidence="3" id="KW-0813">Transport</keyword>
<evidence type="ECO:0000256" key="11">
    <source>
        <dbReference type="SAM" id="SignalP"/>
    </source>
</evidence>
<organism evidence="13 14">
    <name type="scientific">Rhodoferax lithotrophicus</name>
    <dbReference type="NCBI Taxonomy" id="2798804"/>
    <lineage>
        <taxon>Bacteria</taxon>
        <taxon>Pseudomonadati</taxon>
        <taxon>Pseudomonadota</taxon>
        <taxon>Betaproteobacteria</taxon>
        <taxon>Burkholderiales</taxon>
        <taxon>Comamonadaceae</taxon>
        <taxon>Rhodoferax</taxon>
    </lineage>
</organism>
<dbReference type="Gene3D" id="2.40.160.10">
    <property type="entry name" value="Porin"/>
    <property type="match status" value="1"/>
</dbReference>
<evidence type="ECO:0000256" key="1">
    <source>
        <dbReference type="ARBA" id="ARBA00004571"/>
    </source>
</evidence>
<keyword evidence="6 11" id="KW-0732">Signal</keyword>
<evidence type="ECO:0000256" key="2">
    <source>
        <dbReference type="ARBA" id="ARBA00011233"/>
    </source>
</evidence>
<keyword evidence="5" id="KW-0812">Transmembrane</keyword>